<proteinExistence type="predicted"/>
<comment type="caution">
    <text evidence="6">The sequence shown here is derived from an EMBL/GenBank/DDBJ whole genome shotgun (WGS) entry which is preliminary data.</text>
</comment>
<keyword evidence="1 4" id="KW-0378">Hydrolase</keyword>
<evidence type="ECO:0000256" key="2">
    <source>
        <dbReference type="ARBA" id="ARBA00022963"/>
    </source>
</evidence>
<name>A0ABQ5LSH8_9RHOB</name>
<keyword evidence="2 4" id="KW-0442">Lipid degradation</keyword>
<dbReference type="InterPro" id="IPR002641">
    <property type="entry name" value="PNPLA_dom"/>
</dbReference>
<dbReference type="InterPro" id="IPR016035">
    <property type="entry name" value="Acyl_Trfase/lysoPLipase"/>
</dbReference>
<feature type="active site" description="Nucleophile" evidence="4">
    <location>
        <position position="42"/>
    </location>
</feature>
<feature type="active site" description="Proton acceptor" evidence="4">
    <location>
        <position position="156"/>
    </location>
</feature>
<feature type="short sequence motif" description="GXSXG" evidence="4">
    <location>
        <begin position="40"/>
        <end position="44"/>
    </location>
</feature>
<gene>
    <name evidence="6" type="ORF">STA1M1_18150</name>
</gene>
<sequence>MSSKPKIGLALGSGGARGWCHIGVLRGLDTLGVRPDVIAGTSMGALVGAAWAGDRLDALEDWVRALTPARFVSLMDVRLRSGGLVEARQIEAMLKSLNLAPRIEDLAHPFTAIATDMATGREIWLDEGPTFRAVRASAGIPGVMSPVELDGRWLLDGGLTNPVPVSAARAMGADVVIAVNPNAKPFGRIWQPPEPKHGKPWLATVLPEALHDTLGIDPAAPAKAVTPNYFDVLTAAIDVMTDTIRRARLAGEPPHVQLDAAFTDLTVLELYRGAEAIAEGERMVAAQAEHIREVCLSDW</sequence>
<organism evidence="6 7">
    <name type="scientific">Sinisalibacter aestuarii</name>
    <dbReference type="NCBI Taxonomy" id="2949426"/>
    <lineage>
        <taxon>Bacteria</taxon>
        <taxon>Pseudomonadati</taxon>
        <taxon>Pseudomonadota</taxon>
        <taxon>Alphaproteobacteria</taxon>
        <taxon>Rhodobacterales</taxon>
        <taxon>Roseobacteraceae</taxon>
        <taxon>Sinisalibacter</taxon>
    </lineage>
</organism>
<evidence type="ECO:0000313" key="6">
    <source>
        <dbReference type="EMBL" id="GKY87946.1"/>
    </source>
</evidence>
<protein>
    <submittedName>
        <fullName evidence="6">Patatin</fullName>
    </submittedName>
</protein>
<dbReference type="Proteomes" id="UP001144205">
    <property type="component" value="Unassembled WGS sequence"/>
</dbReference>
<dbReference type="Pfam" id="PF01734">
    <property type="entry name" value="Patatin"/>
    <property type="match status" value="1"/>
</dbReference>
<dbReference type="EMBL" id="BROH01000004">
    <property type="protein sequence ID" value="GKY87946.1"/>
    <property type="molecule type" value="Genomic_DNA"/>
</dbReference>
<keyword evidence="3 4" id="KW-0443">Lipid metabolism</keyword>
<dbReference type="PANTHER" id="PTHR14226">
    <property type="entry name" value="NEUROPATHY TARGET ESTERASE/SWISS CHEESE D.MELANOGASTER"/>
    <property type="match status" value="1"/>
</dbReference>
<feature type="domain" description="PNPLA" evidence="5">
    <location>
        <begin position="9"/>
        <end position="169"/>
    </location>
</feature>
<feature type="short sequence motif" description="DGA/G" evidence="4">
    <location>
        <begin position="156"/>
        <end position="158"/>
    </location>
</feature>
<evidence type="ECO:0000313" key="7">
    <source>
        <dbReference type="Proteomes" id="UP001144205"/>
    </source>
</evidence>
<dbReference type="PROSITE" id="PS51635">
    <property type="entry name" value="PNPLA"/>
    <property type="match status" value="1"/>
</dbReference>
<evidence type="ECO:0000256" key="4">
    <source>
        <dbReference type="PROSITE-ProRule" id="PRU01161"/>
    </source>
</evidence>
<evidence type="ECO:0000259" key="5">
    <source>
        <dbReference type="PROSITE" id="PS51635"/>
    </source>
</evidence>
<dbReference type="Gene3D" id="3.40.1090.10">
    <property type="entry name" value="Cytosolic phospholipase A2 catalytic domain"/>
    <property type="match status" value="2"/>
</dbReference>
<reference evidence="6" key="1">
    <citation type="journal article" date="2023" name="Int. J. Syst. Evol. Microbiol.">
        <title>Sinisalibacter aestuarii sp. nov., isolated from estuarine sediment of the Arakawa River.</title>
        <authorList>
            <person name="Arafat S.T."/>
            <person name="Hirano S."/>
            <person name="Sato A."/>
            <person name="Takeuchi K."/>
            <person name="Yasuda T."/>
            <person name="Terahara T."/>
            <person name="Hamada M."/>
            <person name="Kobayashi T."/>
        </authorList>
    </citation>
    <scope>NUCLEOTIDE SEQUENCE</scope>
    <source>
        <strain evidence="6">B-399</strain>
    </source>
</reference>
<evidence type="ECO:0000256" key="1">
    <source>
        <dbReference type="ARBA" id="ARBA00022801"/>
    </source>
</evidence>
<evidence type="ECO:0000256" key="3">
    <source>
        <dbReference type="ARBA" id="ARBA00023098"/>
    </source>
</evidence>
<accession>A0ABQ5LSH8</accession>
<comment type="caution">
    <text evidence="4">Lacks conserved residue(s) required for the propagation of feature annotation.</text>
</comment>
<keyword evidence="7" id="KW-1185">Reference proteome</keyword>
<dbReference type="SUPFAM" id="SSF52151">
    <property type="entry name" value="FabD/lysophospholipase-like"/>
    <property type="match status" value="1"/>
</dbReference>
<dbReference type="RefSeq" id="WP_281841935.1">
    <property type="nucleotide sequence ID" value="NZ_BROH01000004.1"/>
</dbReference>
<dbReference type="InterPro" id="IPR050301">
    <property type="entry name" value="NTE"/>
</dbReference>
<dbReference type="PANTHER" id="PTHR14226:SF76">
    <property type="entry name" value="NTE FAMILY PROTEIN RSSA"/>
    <property type="match status" value="1"/>
</dbReference>